<evidence type="ECO:0000313" key="4">
    <source>
        <dbReference type="EMBL" id="JAB57255.1"/>
    </source>
</evidence>
<dbReference type="PROSITE" id="PS50097">
    <property type="entry name" value="BTB"/>
    <property type="match status" value="1"/>
</dbReference>
<feature type="region of interest" description="Disordered" evidence="2">
    <location>
        <begin position="475"/>
        <end position="496"/>
    </location>
</feature>
<dbReference type="PANTHER" id="PTHR23231">
    <property type="entry name" value="GERM CELL-LESS PROTEIN"/>
    <property type="match status" value="1"/>
</dbReference>
<proteinExistence type="evidence at transcript level"/>
<dbReference type="AlphaFoldDB" id="U5ETV2"/>
<keyword evidence="1" id="KW-0217">Developmental protein</keyword>
<dbReference type="InterPro" id="IPR000210">
    <property type="entry name" value="BTB/POZ_dom"/>
</dbReference>
<dbReference type="SUPFAM" id="SSF54695">
    <property type="entry name" value="POZ domain"/>
    <property type="match status" value="1"/>
</dbReference>
<dbReference type="SMART" id="SM00225">
    <property type="entry name" value="BTB"/>
    <property type="match status" value="1"/>
</dbReference>
<reference evidence="4" key="1">
    <citation type="journal article" date="2014" name="Insect Biochem. Mol. Biol.">
        <title>An insight into the sialome of the frog biting fly, Corethrella appendiculata.</title>
        <authorList>
            <person name="Ribeiro J.M.C."/>
            <person name="Chagas A.C."/>
            <person name="Pham V.M."/>
            <person name="Lounibos L.P."/>
            <person name="Calvo E."/>
        </authorList>
    </citation>
    <scope>NUCLEOTIDE SEQUENCE</scope>
    <source>
        <tissue evidence="4">Salivary glands</tissue>
    </source>
</reference>
<dbReference type="GO" id="GO:0007281">
    <property type="term" value="P:germ cell development"/>
    <property type="evidence" value="ECO:0007669"/>
    <property type="project" value="InterPro"/>
</dbReference>
<evidence type="ECO:0000256" key="1">
    <source>
        <dbReference type="ARBA" id="ARBA00022473"/>
    </source>
</evidence>
<name>U5ETV2_9DIPT</name>
<dbReference type="Pfam" id="PF00651">
    <property type="entry name" value="BTB"/>
    <property type="match status" value="1"/>
</dbReference>
<evidence type="ECO:0000259" key="3">
    <source>
        <dbReference type="PROSITE" id="PS50097"/>
    </source>
</evidence>
<organism evidence="4">
    <name type="scientific">Corethrella appendiculata</name>
    <dbReference type="NCBI Taxonomy" id="1370023"/>
    <lineage>
        <taxon>Eukaryota</taxon>
        <taxon>Metazoa</taxon>
        <taxon>Ecdysozoa</taxon>
        <taxon>Arthropoda</taxon>
        <taxon>Hexapoda</taxon>
        <taxon>Insecta</taxon>
        <taxon>Pterygota</taxon>
        <taxon>Neoptera</taxon>
        <taxon>Endopterygota</taxon>
        <taxon>Diptera</taxon>
        <taxon>Nematocera</taxon>
        <taxon>Culicoidea</taxon>
        <taxon>Chaoboridae</taxon>
        <taxon>Corethrella</taxon>
    </lineage>
</organism>
<dbReference type="InterPro" id="IPR011333">
    <property type="entry name" value="SKP1/BTB/POZ_sf"/>
</dbReference>
<dbReference type="Gene3D" id="3.30.710.10">
    <property type="entry name" value="Potassium Channel Kv1.1, Chain A"/>
    <property type="match status" value="1"/>
</dbReference>
<evidence type="ECO:0000256" key="2">
    <source>
        <dbReference type="SAM" id="MobiDB-lite"/>
    </source>
</evidence>
<sequence>MGNIVNKIKGLDNVSHALRGRKRKHTDSDYESCDELTDQMDRSLNTPKRKKLVSTAKYIYQALFKEEHNSDISVAAMGKVWHLHKIYLSQSPYFASMFSGSWKETLEDYIDIKIVDTNINVESLNAVFGSLYMDEVVLEPKEIVSILATATLFQLDNLIEQCADVMIETTNPETAVRYYEASKEYGVKKVKESTFNWLLVNLLSFYLKNTKWLRLIDTNLMHSLVSSPELFVMQTEFTLYTLLRYWLFLKTNPNYIVTDKSSSMTDQVTKFFDRDDNTPFLQTRDGQPYEKVFRVLRIQHLLNHHVDLKVLQQDNIIPKNWINELLFHSWSNMLKVDQTLESGPKECDEKVFLDSCMRCGRTLLEATNQKWRWTGFNFGLDLVLISDTKSLRIKRHHRTENERLLSLQLKRNFLIRVQLASLDDLRQIKHKQSTEIQSISLEKNAESILMVFDKKLTYPMLLSVNLMVINPNTSPANSKGTESTSNDAGIPSTSAEHNSDDNYFDFYDFSAV</sequence>
<dbReference type="EMBL" id="GANO01002616">
    <property type="protein sequence ID" value="JAB57255.1"/>
    <property type="molecule type" value="mRNA"/>
</dbReference>
<dbReference type="PANTHER" id="PTHR23231:SF17">
    <property type="entry name" value="BTB DOMAIN-CONTAINING PROTEIN"/>
    <property type="match status" value="1"/>
</dbReference>
<dbReference type="InterPro" id="IPR043380">
    <property type="entry name" value="Gcl-like"/>
</dbReference>
<feature type="domain" description="BTB" evidence="3">
    <location>
        <begin position="70"/>
        <end position="140"/>
    </location>
</feature>
<accession>U5ETV2</accession>
<dbReference type="CDD" id="cd18305">
    <property type="entry name" value="BTB_POZ_GCL"/>
    <property type="match status" value="1"/>
</dbReference>
<protein>
    <recommendedName>
        <fullName evidence="3">BTB domain-containing protein</fullName>
    </recommendedName>
</protein>